<evidence type="ECO:0000256" key="1">
    <source>
        <dbReference type="SAM" id="MobiDB-lite"/>
    </source>
</evidence>
<accession>A0A381UDQ2</accession>
<feature type="region of interest" description="Disordered" evidence="1">
    <location>
        <begin position="31"/>
        <end position="53"/>
    </location>
</feature>
<dbReference type="InterPro" id="IPR021382">
    <property type="entry name" value="DUF3014"/>
</dbReference>
<evidence type="ECO:0000313" key="2">
    <source>
        <dbReference type="EMBL" id="SVA26094.1"/>
    </source>
</evidence>
<reference evidence="2" key="1">
    <citation type="submission" date="2018-05" db="EMBL/GenBank/DDBJ databases">
        <authorList>
            <person name="Lanie J.A."/>
            <person name="Ng W.-L."/>
            <person name="Kazmierczak K.M."/>
            <person name="Andrzejewski T.M."/>
            <person name="Davidsen T.M."/>
            <person name="Wayne K.J."/>
            <person name="Tettelin H."/>
            <person name="Glass J.I."/>
            <person name="Rusch D."/>
            <person name="Podicherti R."/>
            <person name="Tsui H.-C.T."/>
            <person name="Winkler M.E."/>
        </authorList>
    </citation>
    <scope>NUCLEOTIDE SEQUENCE</scope>
</reference>
<gene>
    <name evidence="2" type="ORF">METZ01_LOCUS78948</name>
</gene>
<dbReference type="EMBL" id="UINC01006200">
    <property type="protein sequence ID" value="SVA26094.1"/>
    <property type="molecule type" value="Genomic_DNA"/>
</dbReference>
<sequence>MGVVAVALVAGLAWFFLFDDQVPDPEPELIVETPQPAPAPAPSPAREETSGIELPPLDASDSLVRELVATLTSHPAFTAWLIPDNLIRLFVVIVENVADGQNPAVHMAPLRPTQRFVVAGAPPELTFDPASYARYNTHAEVVASINPAGAAELYRMLYPLITEAYADLGYPDGGFDSTLQRALTNLLDTPVLERNVTLVPRAVFFEFSETALEALLPAQKQFMGMGPRNVRAVQASLLDIARELGIDPRSLPTPAVIR</sequence>
<name>A0A381UDQ2_9ZZZZ</name>
<dbReference type="AlphaFoldDB" id="A0A381UDQ2"/>
<proteinExistence type="predicted"/>
<dbReference type="Pfam" id="PF11219">
    <property type="entry name" value="DUF3014"/>
    <property type="match status" value="1"/>
</dbReference>
<evidence type="ECO:0008006" key="3">
    <source>
        <dbReference type="Google" id="ProtNLM"/>
    </source>
</evidence>
<protein>
    <recommendedName>
        <fullName evidence="3">DUF3014 domain-containing protein</fullName>
    </recommendedName>
</protein>
<organism evidence="2">
    <name type="scientific">marine metagenome</name>
    <dbReference type="NCBI Taxonomy" id="408172"/>
    <lineage>
        <taxon>unclassified sequences</taxon>
        <taxon>metagenomes</taxon>
        <taxon>ecological metagenomes</taxon>
    </lineage>
</organism>